<keyword evidence="2" id="KW-1185">Reference proteome</keyword>
<accession>A0A8J2UBK8</accession>
<evidence type="ECO:0000313" key="1">
    <source>
        <dbReference type="EMBL" id="GGA92677.1"/>
    </source>
</evidence>
<comment type="caution">
    <text evidence="1">The sequence shown here is derived from an EMBL/GenBank/DDBJ whole genome shotgun (WGS) entry which is preliminary data.</text>
</comment>
<protein>
    <submittedName>
        <fullName evidence="1">Uncharacterized protein</fullName>
    </submittedName>
</protein>
<dbReference type="Proteomes" id="UP000607559">
    <property type="component" value="Unassembled WGS sequence"/>
</dbReference>
<reference evidence="1" key="2">
    <citation type="submission" date="2020-09" db="EMBL/GenBank/DDBJ databases">
        <authorList>
            <person name="Sun Q."/>
            <person name="Zhou Y."/>
        </authorList>
    </citation>
    <scope>NUCLEOTIDE SEQUENCE</scope>
    <source>
        <strain evidence="1">CGMCC 1.15448</strain>
    </source>
</reference>
<name>A0A8J2UBK8_9BACT</name>
<dbReference type="AlphaFoldDB" id="A0A8J2UBK8"/>
<proteinExistence type="predicted"/>
<reference evidence="1" key="1">
    <citation type="journal article" date="2014" name="Int. J. Syst. Evol. Microbiol.">
        <title>Complete genome sequence of Corynebacterium casei LMG S-19264T (=DSM 44701T), isolated from a smear-ripened cheese.</title>
        <authorList>
            <consortium name="US DOE Joint Genome Institute (JGI-PGF)"/>
            <person name="Walter F."/>
            <person name="Albersmeier A."/>
            <person name="Kalinowski J."/>
            <person name="Ruckert C."/>
        </authorList>
    </citation>
    <scope>NUCLEOTIDE SEQUENCE</scope>
    <source>
        <strain evidence="1">CGMCC 1.15448</strain>
    </source>
</reference>
<organism evidence="1 2">
    <name type="scientific">Puia dinghuensis</name>
    <dbReference type="NCBI Taxonomy" id="1792502"/>
    <lineage>
        <taxon>Bacteria</taxon>
        <taxon>Pseudomonadati</taxon>
        <taxon>Bacteroidota</taxon>
        <taxon>Chitinophagia</taxon>
        <taxon>Chitinophagales</taxon>
        <taxon>Chitinophagaceae</taxon>
        <taxon>Puia</taxon>
    </lineage>
</organism>
<evidence type="ECO:0000313" key="2">
    <source>
        <dbReference type="Proteomes" id="UP000607559"/>
    </source>
</evidence>
<sequence>MLPFQYFIFKNKNMQATIKFILTPQMTMYNKDNLTAIGRSSLLATWVTITTPMTYNRLATIEFEDPDILQQKETGRYTNYYHVIIGEVTEEDMMLSLWVAKDHVGFVVAMQYRSEEEIELSDNYKAFPCERKLTEAEIKEIFASIFQNPSVIEPVELSTGDKSIDNLPYTE</sequence>
<gene>
    <name evidence="1" type="ORF">GCM10011511_15090</name>
</gene>
<dbReference type="EMBL" id="BMJC01000001">
    <property type="protein sequence ID" value="GGA92677.1"/>
    <property type="molecule type" value="Genomic_DNA"/>
</dbReference>